<gene>
    <name evidence="1" type="ORF">HHI36_017222</name>
</gene>
<accession>A0ABD2NM54</accession>
<keyword evidence="2" id="KW-1185">Reference proteome</keyword>
<dbReference type="Proteomes" id="UP001516400">
    <property type="component" value="Unassembled WGS sequence"/>
</dbReference>
<protein>
    <submittedName>
        <fullName evidence="1">Uncharacterized protein</fullName>
    </submittedName>
</protein>
<sequence length="110" mass="12594">MQQEETGINRSVSGNDITIHEDEQELPEFEWLLEGNLTQYSDVAPEKRPNLLRLRICKNMEGLVRFSNKIIPKYIPTRPSLTEMDDVIHASAATVCKLHGSEEKPFLERG</sequence>
<comment type="caution">
    <text evidence="1">The sequence shown here is derived from an EMBL/GenBank/DDBJ whole genome shotgun (WGS) entry which is preliminary data.</text>
</comment>
<proteinExistence type="predicted"/>
<organism evidence="1 2">
    <name type="scientific">Cryptolaemus montrouzieri</name>
    <dbReference type="NCBI Taxonomy" id="559131"/>
    <lineage>
        <taxon>Eukaryota</taxon>
        <taxon>Metazoa</taxon>
        <taxon>Ecdysozoa</taxon>
        <taxon>Arthropoda</taxon>
        <taxon>Hexapoda</taxon>
        <taxon>Insecta</taxon>
        <taxon>Pterygota</taxon>
        <taxon>Neoptera</taxon>
        <taxon>Endopterygota</taxon>
        <taxon>Coleoptera</taxon>
        <taxon>Polyphaga</taxon>
        <taxon>Cucujiformia</taxon>
        <taxon>Coccinelloidea</taxon>
        <taxon>Coccinellidae</taxon>
        <taxon>Scymninae</taxon>
        <taxon>Scymnini</taxon>
        <taxon>Cryptolaemus</taxon>
    </lineage>
</organism>
<dbReference type="EMBL" id="JABFTP020000124">
    <property type="protein sequence ID" value="KAL3279714.1"/>
    <property type="molecule type" value="Genomic_DNA"/>
</dbReference>
<name>A0ABD2NM54_9CUCU</name>
<dbReference type="AlphaFoldDB" id="A0ABD2NM54"/>
<reference evidence="1 2" key="1">
    <citation type="journal article" date="2021" name="BMC Biol.">
        <title>Horizontally acquired antibacterial genes associated with adaptive radiation of ladybird beetles.</title>
        <authorList>
            <person name="Li H.S."/>
            <person name="Tang X.F."/>
            <person name="Huang Y.H."/>
            <person name="Xu Z.Y."/>
            <person name="Chen M.L."/>
            <person name="Du X.Y."/>
            <person name="Qiu B.Y."/>
            <person name="Chen P.T."/>
            <person name="Zhang W."/>
            <person name="Slipinski A."/>
            <person name="Escalona H.E."/>
            <person name="Waterhouse R.M."/>
            <person name="Zwick A."/>
            <person name="Pang H."/>
        </authorList>
    </citation>
    <scope>NUCLEOTIDE SEQUENCE [LARGE SCALE GENOMIC DNA]</scope>
    <source>
        <strain evidence="1">SYSU2018</strain>
    </source>
</reference>
<evidence type="ECO:0000313" key="1">
    <source>
        <dbReference type="EMBL" id="KAL3279714.1"/>
    </source>
</evidence>
<evidence type="ECO:0000313" key="2">
    <source>
        <dbReference type="Proteomes" id="UP001516400"/>
    </source>
</evidence>